<dbReference type="HAMAP" id="MF_00454">
    <property type="entry name" value="FluC"/>
    <property type="match status" value="1"/>
</dbReference>
<keyword evidence="2" id="KW-1003">Cell membrane</keyword>
<organism evidence="21 22">
    <name type="scientific">Geodia barretti</name>
    <name type="common">Barrett's horny sponge</name>
    <dbReference type="NCBI Taxonomy" id="519541"/>
    <lineage>
        <taxon>Eukaryota</taxon>
        <taxon>Metazoa</taxon>
        <taxon>Porifera</taxon>
        <taxon>Demospongiae</taxon>
        <taxon>Heteroscleromorpha</taxon>
        <taxon>Tetractinellida</taxon>
        <taxon>Astrophorina</taxon>
        <taxon>Geodiidae</taxon>
        <taxon>Geodia</taxon>
    </lineage>
</organism>
<feature type="domain" description="J" evidence="19">
    <location>
        <begin position="119"/>
        <end position="183"/>
    </location>
</feature>
<dbReference type="GO" id="GO:0051082">
    <property type="term" value="F:unfolded protein binding"/>
    <property type="evidence" value="ECO:0007669"/>
    <property type="project" value="InterPro"/>
</dbReference>
<feature type="region of interest" description="Disordered" evidence="17">
    <location>
        <begin position="469"/>
        <end position="534"/>
    </location>
</feature>
<dbReference type="AlphaFoldDB" id="A0AA35RV36"/>
<sequence length="534" mass="57549">MLVAAGGAAGSVLRYGAGRLAAQLLGADTVVGTFAVNVIGSFALGVLATVFITRTEWPLELRAMLTVGLLGGFTTFSTLAYDGVRLMSGGELGRAGISIAANLAIGLAAAYAGKAMPVDYYETLGVDRGANEEEIRRAFRRKAMEFHPDRNKTPGAEDTFKEINEAYQVLSDQEKRTRYDRFGHAGVNGGGDQPSDGFDPFGGFGDIFDTFFGGGGRTANQPRSGEDISQRVNLTFEEAIFGCDKDIEVNRVEPCHHCSGGGNEPGTAISTCRTCNGSGQVRRAQRSVFGQFAVTTPCSSCNGNGRSIETPCTNCRARGFERRRRTRTVTIPAGVDNGMQVRITGEGDAGGHGGPPGNLYVQIQVREHSLFVRDDSDLVYRASLNMAEAALGLTKLIPTLEGDDVDLEIPAGTQSGSQFRVRGRGVPRIRRDGRPTDRRGDIRVLVEVDIPSRLNKYQRQLVEDLAYSLANDGKKPPPPPRKKRVSSRKSVTNDADEPEEPAIDASSEPEEPQNDDRQRGLFDRIKDTLSPGGE</sequence>
<dbReference type="FunFam" id="2.60.260.20:FF:000013">
    <property type="entry name" value="DnaJ subfamily B member 11"/>
    <property type="match status" value="1"/>
</dbReference>
<evidence type="ECO:0000313" key="22">
    <source>
        <dbReference type="Proteomes" id="UP001174909"/>
    </source>
</evidence>
<comment type="catalytic activity">
    <reaction evidence="15">
        <text>fluoride(in) = fluoride(out)</text>
        <dbReference type="Rhea" id="RHEA:76159"/>
        <dbReference type="ChEBI" id="CHEBI:17051"/>
    </reaction>
    <physiologicalReaction direction="left-to-right" evidence="15">
        <dbReference type="Rhea" id="RHEA:76160"/>
    </physiologicalReaction>
</comment>
<feature type="transmembrane region" description="Helical" evidence="18">
    <location>
        <begin position="63"/>
        <end position="81"/>
    </location>
</feature>
<evidence type="ECO:0000313" key="21">
    <source>
        <dbReference type="EMBL" id="CAI8018290.1"/>
    </source>
</evidence>
<keyword evidence="12 18" id="KW-0472">Membrane</keyword>
<evidence type="ECO:0000256" key="12">
    <source>
        <dbReference type="ARBA" id="ARBA00023136"/>
    </source>
</evidence>
<dbReference type="PRINTS" id="PR00625">
    <property type="entry name" value="JDOMAIN"/>
</dbReference>
<evidence type="ECO:0000256" key="14">
    <source>
        <dbReference type="ARBA" id="ARBA00035120"/>
    </source>
</evidence>
<feature type="domain" description="CR-type" evidence="20">
    <location>
        <begin position="242"/>
        <end position="324"/>
    </location>
</feature>
<evidence type="ECO:0000256" key="18">
    <source>
        <dbReference type="SAM" id="Phobius"/>
    </source>
</evidence>
<evidence type="ECO:0000256" key="10">
    <source>
        <dbReference type="ARBA" id="ARBA00022989"/>
    </source>
</evidence>
<dbReference type="InterPro" id="IPR018253">
    <property type="entry name" value="DnaJ_domain_CS"/>
</dbReference>
<keyword evidence="10 18" id="KW-1133">Transmembrane helix</keyword>
<evidence type="ECO:0000259" key="19">
    <source>
        <dbReference type="PROSITE" id="PS50076"/>
    </source>
</evidence>
<dbReference type="InterPro" id="IPR001305">
    <property type="entry name" value="HSP_DnaJ_Cys-rich_dom"/>
</dbReference>
<dbReference type="CDD" id="cd10747">
    <property type="entry name" value="DnaJ_C"/>
    <property type="match status" value="1"/>
</dbReference>
<keyword evidence="4 18" id="KW-0812">Transmembrane</keyword>
<dbReference type="Gene3D" id="1.10.287.110">
    <property type="entry name" value="DnaJ domain"/>
    <property type="match status" value="1"/>
</dbReference>
<dbReference type="Proteomes" id="UP001174909">
    <property type="component" value="Unassembled WGS sequence"/>
</dbReference>
<dbReference type="EMBL" id="CASHTH010001687">
    <property type="protein sequence ID" value="CAI8018290.1"/>
    <property type="molecule type" value="Genomic_DNA"/>
</dbReference>
<dbReference type="SUPFAM" id="SSF46565">
    <property type="entry name" value="Chaperone J-domain"/>
    <property type="match status" value="1"/>
</dbReference>
<keyword evidence="11" id="KW-0346">Stress response</keyword>
<dbReference type="SUPFAM" id="SSF49493">
    <property type="entry name" value="HSP40/DnaJ peptide-binding domain"/>
    <property type="match status" value="2"/>
</dbReference>
<evidence type="ECO:0000256" key="16">
    <source>
        <dbReference type="PROSITE-ProRule" id="PRU00546"/>
    </source>
</evidence>
<dbReference type="GO" id="GO:0008270">
    <property type="term" value="F:zinc ion binding"/>
    <property type="evidence" value="ECO:0007669"/>
    <property type="project" value="UniProtKB-KW"/>
</dbReference>
<keyword evidence="5" id="KW-0235">DNA replication</keyword>
<feature type="region of interest" description="Disordered" evidence="17">
    <location>
        <begin position="408"/>
        <end position="436"/>
    </location>
</feature>
<dbReference type="SMART" id="SM00271">
    <property type="entry name" value="DnaJ"/>
    <property type="match status" value="1"/>
</dbReference>
<dbReference type="Gene3D" id="2.60.260.20">
    <property type="entry name" value="Urease metallochaperone UreE, N-terminal domain"/>
    <property type="match status" value="2"/>
</dbReference>
<dbReference type="InterPro" id="IPR002939">
    <property type="entry name" value="DnaJ_C"/>
</dbReference>
<dbReference type="InterPro" id="IPR012724">
    <property type="entry name" value="DnaJ"/>
</dbReference>
<dbReference type="GO" id="GO:0005886">
    <property type="term" value="C:plasma membrane"/>
    <property type="evidence" value="ECO:0007669"/>
    <property type="project" value="UniProtKB-SubCell"/>
</dbReference>
<evidence type="ECO:0000256" key="6">
    <source>
        <dbReference type="ARBA" id="ARBA00022723"/>
    </source>
</evidence>
<dbReference type="Pfam" id="PF00226">
    <property type="entry name" value="DnaJ"/>
    <property type="match status" value="1"/>
</dbReference>
<dbReference type="InterPro" id="IPR008971">
    <property type="entry name" value="HSP40/DnaJ_pept-bd"/>
</dbReference>
<evidence type="ECO:0000256" key="11">
    <source>
        <dbReference type="ARBA" id="ARBA00023016"/>
    </source>
</evidence>
<dbReference type="GO" id="GO:0031072">
    <property type="term" value="F:heat shock protein binding"/>
    <property type="evidence" value="ECO:0007669"/>
    <property type="project" value="InterPro"/>
</dbReference>
<evidence type="ECO:0000256" key="8">
    <source>
        <dbReference type="ARBA" id="ARBA00022771"/>
    </source>
</evidence>
<dbReference type="PROSITE" id="PS51188">
    <property type="entry name" value="ZF_CR"/>
    <property type="match status" value="1"/>
</dbReference>
<dbReference type="HAMAP" id="MF_01152">
    <property type="entry name" value="DnaJ"/>
    <property type="match status" value="1"/>
</dbReference>
<evidence type="ECO:0000256" key="1">
    <source>
        <dbReference type="ARBA" id="ARBA00004651"/>
    </source>
</evidence>
<dbReference type="Pfam" id="PF01556">
    <property type="entry name" value="DnaJ_C"/>
    <property type="match status" value="1"/>
</dbReference>
<name>A0AA35RV36_GEOBA</name>
<dbReference type="InterPro" id="IPR001623">
    <property type="entry name" value="DnaJ_domain"/>
</dbReference>
<dbReference type="GO" id="GO:0005737">
    <property type="term" value="C:cytoplasm"/>
    <property type="evidence" value="ECO:0007669"/>
    <property type="project" value="TreeGrafter"/>
</dbReference>
<dbReference type="PROSITE" id="PS00636">
    <property type="entry name" value="DNAJ_1"/>
    <property type="match status" value="1"/>
</dbReference>
<evidence type="ECO:0000256" key="9">
    <source>
        <dbReference type="ARBA" id="ARBA00022833"/>
    </source>
</evidence>
<keyword evidence="8 16" id="KW-0863">Zinc-finger</keyword>
<evidence type="ECO:0000256" key="5">
    <source>
        <dbReference type="ARBA" id="ARBA00022705"/>
    </source>
</evidence>
<keyword evidence="7" id="KW-0677">Repeat</keyword>
<dbReference type="PROSITE" id="PS50076">
    <property type="entry name" value="DNAJ_2"/>
    <property type="match status" value="1"/>
</dbReference>
<keyword evidence="13" id="KW-0143">Chaperone</keyword>
<feature type="compositionally biased region" description="Basic and acidic residues" evidence="17">
    <location>
        <begin position="514"/>
        <end position="527"/>
    </location>
</feature>
<dbReference type="FunFam" id="2.10.230.10:FF:000002">
    <property type="entry name" value="Molecular chaperone DnaJ"/>
    <property type="match status" value="1"/>
</dbReference>
<comment type="subcellular location">
    <subcellularLocation>
        <location evidence="1">Cell membrane</location>
        <topology evidence="1">Multi-pass membrane protein</topology>
    </subcellularLocation>
</comment>
<protein>
    <submittedName>
        <fullName evidence="21">Chaperone protein DnaJ</fullName>
    </submittedName>
</protein>
<keyword evidence="6 16" id="KW-0479">Metal-binding</keyword>
<dbReference type="GO" id="GO:0009408">
    <property type="term" value="P:response to heat"/>
    <property type="evidence" value="ECO:0007669"/>
    <property type="project" value="InterPro"/>
</dbReference>
<dbReference type="PANTHER" id="PTHR43096">
    <property type="entry name" value="DNAJ HOMOLOG 1, MITOCHONDRIAL-RELATED"/>
    <property type="match status" value="1"/>
</dbReference>
<dbReference type="SUPFAM" id="SSF57938">
    <property type="entry name" value="DnaJ/Hsp40 cysteine-rich domain"/>
    <property type="match status" value="1"/>
</dbReference>
<dbReference type="Pfam" id="PF02537">
    <property type="entry name" value="CRCB"/>
    <property type="match status" value="1"/>
</dbReference>
<reference evidence="21" key="1">
    <citation type="submission" date="2023-03" db="EMBL/GenBank/DDBJ databases">
        <authorList>
            <person name="Steffen K."/>
            <person name="Cardenas P."/>
        </authorList>
    </citation>
    <scope>NUCLEOTIDE SEQUENCE</scope>
</reference>
<keyword evidence="3" id="KW-0963">Cytoplasm</keyword>
<feature type="compositionally biased region" description="Acidic residues" evidence="17">
    <location>
        <begin position="494"/>
        <end position="513"/>
    </location>
</feature>
<dbReference type="Pfam" id="PF00684">
    <property type="entry name" value="DnaJ_CXXCXGXG"/>
    <property type="match status" value="1"/>
</dbReference>
<dbReference type="Gene3D" id="2.10.230.10">
    <property type="entry name" value="Heat shock protein DnaJ, cysteine-rich domain"/>
    <property type="match status" value="1"/>
</dbReference>
<evidence type="ECO:0000256" key="4">
    <source>
        <dbReference type="ARBA" id="ARBA00022692"/>
    </source>
</evidence>
<evidence type="ECO:0000256" key="2">
    <source>
        <dbReference type="ARBA" id="ARBA00022475"/>
    </source>
</evidence>
<dbReference type="GO" id="GO:0006260">
    <property type="term" value="P:DNA replication"/>
    <property type="evidence" value="ECO:0007669"/>
    <property type="project" value="UniProtKB-KW"/>
</dbReference>
<evidence type="ECO:0000256" key="17">
    <source>
        <dbReference type="SAM" id="MobiDB-lite"/>
    </source>
</evidence>
<dbReference type="GO" id="GO:0042026">
    <property type="term" value="P:protein refolding"/>
    <property type="evidence" value="ECO:0007669"/>
    <property type="project" value="TreeGrafter"/>
</dbReference>
<evidence type="ECO:0000256" key="7">
    <source>
        <dbReference type="ARBA" id="ARBA00022737"/>
    </source>
</evidence>
<dbReference type="NCBIfam" id="TIGR02349">
    <property type="entry name" value="DnaJ_bact"/>
    <property type="match status" value="1"/>
</dbReference>
<evidence type="ECO:0000256" key="15">
    <source>
        <dbReference type="ARBA" id="ARBA00035585"/>
    </source>
</evidence>
<keyword evidence="22" id="KW-1185">Reference proteome</keyword>
<gene>
    <name evidence="21" type="ORF">GBAR_LOCUS11081</name>
</gene>
<proteinExistence type="inferred from homology"/>
<evidence type="ECO:0000256" key="3">
    <source>
        <dbReference type="ARBA" id="ARBA00022490"/>
    </source>
</evidence>
<evidence type="ECO:0000259" key="20">
    <source>
        <dbReference type="PROSITE" id="PS51188"/>
    </source>
</evidence>
<dbReference type="InterPro" id="IPR003691">
    <property type="entry name" value="FluC"/>
</dbReference>
<keyword evidence="9 16" id="KW-0862">Zinc</keyword>
<accession>A0AA35RV36</accession>
<dbReference type="GO" id="GO:0005524">
    <property type="term" value="F:ATP binding"/>
    <property type="evidence" value="ECO:0007669"/>
    <property type="project" value="InterPro"/>
</dbReference>
<dbReference type="NCBIfam" id="NF008035">
    <property type="entry name" value="PRK10767.1"/>
    <property type="match status" value="1"/>
</dbReference>
<evidence type="ECO:0000256" key="13">
    <source>
        <dbReference type="ARBA" id="ARBA00023186"/>
    </source>
</evidence>
<dbReference type="CDD" id="cd06257">
    <property type="entry name" value="DnaJ"/>
    <property type="match status" value="1"/>
</dbReference>
<dbReference type="InterPro" id="IPR036410">
    <property type="entry name" value="HSP_DnaJ_Cys-rich_dom_sf"/>
</dbReference>
<dbReference type="InterPro" id="IPR036869">
    <property type="entry name" value="J_dom_sf"/>
</dbReference>
<dbReference type="PANTHER" id="PTHR43096:SF48">
    <property type="entry name" value="CHAPERONE PROTEIN DNAJ"/>
    <property type="match status" value="1"/>
</dbReference>
<comment type="similarity">
    <text evidence="14">Belongs to the fluoride channel Fluc/FEX (TC 1.A.43) family.</text>
</comment>
<comment type="caution">
    <text evidence="21">The sequence shown here is derived from an EMBL/GenBank/DDBJ whole genome shotgun (WGS) entry which is preliminary data.</text>
</comment>
<feature type="zinc finger region" description="CR-type" evidence="16">
    <location>
        <begin position="242"/>
        <end position="324"/>
    </location>
</feature>
<feature type="transmembrane region" description="Helical" evidence="18">
    <location>
        <begin position="31"/>
        <end position="51"/>
    </location>
</feature>